<dbReference type="SUPFAM" id="SSF53335">
    <property type="entry name" value="S-adenosyl-L-methionine-dependent methyltransferases"/>
    <property type="match status" value="1"/>
</dbReference>
<accession>A0A537LHV2</accession>
<evidence type="ECO:0008006" key="3">
    <source>
        <dbReference type="Google" id="ProtNLM"/>
    </source>
</evidence>
<comment type="caution">
    <text evidence="1">The sequence shown here is derived from an EMBL/GenBank/DDBJ whole genome shotgun (WGS) entry which is preliminary data.</text>
</comment>
<gene>
    <name evidence="1" type="ORF">E6G99_06375</name>
</gene>
<reference evidence="1 2" key="1">
    <citation type="journal article" date="2019" name="Nat. Microbiol.">
        <title>Mediterranean grassland soil C-N compound turnover is dependent on rainfall and depth, and is mediated by genomically divergent microorganisms.</title>
        <authorList>
            <person name="Diamond S."/>
            <person name="Andeer P.F."/>
            <person name="Li Z."/>
            <person name="Crits-Christoph A."/>
            <person name="Burstein D."/>
            <person name="Anantharaman K."/>
            <person name="Lane K.R."/>
            <person name="Thomas B.C."/>
            <person name="Pan C."/>
            <person name="Northen T.R."/>
            <person name="Banfield J.F."/>
        </authorList>
    </citation>
    <scope>NUCLEOTIDE SEQUENCE [LARGE SCALE GENOMIC DNA]</scope>
    <source>
        <strain evidence="1">NP_2</strain>
    </source>
</reference>
<dbReference type="Gene3D" id="3.40.50.150">
    <property type="entry name" value="Vaccinia Virus protein VP39"/>
    <property type="match status" value="1"/>
</dbReference>
<evidence type="ECO:0000313" key="1">
    <source>
        <dbReference type="EMBL" id="TMJ07552.1"/>
    </source>
</evidence>
<organism evidence="1 2">
    <name type="scientific">Candidatus Segetimicrobium genomatis</name>
    <dbReference type="NCBI Taxonomy" id="2569760"/>
    <lineage>
        <taxon>Bacteria</taxon>
        <taxon>Bacillati</taxon>
        <taxon>Candidatus Sysuimicrobiota</taxon>
        <taxon>Candidatus Sysuimicrobiia</taxon>
        <taxon>Candidatus Sysuimicrobiales</taxon>
        <taxon>Candidatus Segetimicrobiaceae</taxon>
        <taxon>Candidatus Segetimicrobium</taxon>
    </lineage>
</organism>
<name>A0A537LHV2_9BACT</name>
<evidence type="ECO:0000313" key="2">
    <source>
        <dbReference type="Proteomes" id="UP000318661"/>
    </source>
</evidence>
<dbReference type="AlphaFoldDB" id="A0A537LHV2"/>
<protein>
    <recommendedName>
        <fullName evidence="3">Class I SAM-dependent methyltransferase</fullName>
    </recommendedName>
</protein>
<dbReference type="Proteomes" id="UP000318661">
    <property type="component" value="Unassembled WGS sequence"/>
</dbReference>
<proteinExistence type="predicted"/>
<dbReference type="EMBL" id="VBAJ01000168">
    <property type="protein sequence ID" value="TMJ07552.1"/>
    <property type="molecule type" value="Genomic_DNA"/>
</dbReference>
<dbReference type="InterPro" id="IPR029063">
    <property type="entry name" value="SAM-dependent_MTases_sf"/>
</dbReference>
<sequence>MRSPPKRSAREFLDTPGQDPVALARLLNDIRRTNRWFGGYPLVLTYLRRVVRVLSHRPITLLDVATAGADVPRAIAAWARRQQIPLRIVALDLSEEILAQARRRTDAYPEITCCTGTRWHSRFPTARWMW</sequence>